<keyword evidence="2" id="KW-1185">Reference proteome</keyword>
<evidence type="ECO:0000313" key="2">
    <source>
        <dbReference type="Proteomes" id="UP001472677"/>
    </source>
</evidence>
<protein>
    <recommendedName>
        <fullName evidence="3">DUF868 domain-containing protein</fullName>
    </recommendedName>
</protein>
<dbReference type="InterPro" id="IPR008586">
    <property type="entry name" value="DUF868_pln"/>
</dbReference>
<gene>
    <name evidence="1" type="ORF">V6N12_039497</name>
</gene>
<accession>A0ABR2E0Y8</accession>
<evidence type="ECO:0000313" key="1">
    <source>
        <dbReference type="EMBL" id="KAK8550813.1"/>
    </source>
</evidence>
<evidence type="ECO:0008006" key="3">
    <source>
        <dbReference type="Google" id="ProtNLM"/>
    </source>
</evidence>
<comment type="caution">
    <text evidence="1">The sequence shown here is derived from an EMBL/GenBank/DDBJ whole genome shotgun (WGS) entry which is preliminary data.</text>
</comment>
<dbReference type="EMBL" id="JBBPBM010000020">
    <property type="protein sequence ID" value="KAK8550813.1"/>
    <property type="molecule type" value="Genomic_DNA"/>
</dbReference>
<proteinExistence type="predicted"/>
<reference evidence="1 2" key="1">
    <citation type="journal article" date="2024" name="G3 (Bethesda)">
        <title>Genome assembly of Hibiscus sabdariffa L. provides insights into metabolisms of medicinal natural products.</title>
        <authorList>
            <person name="Kim T."/>
        </authorList>
    </citation>
    <scope>NUCLEOTIDE SEQUENCE [LARGE SCALE GENOMIC DNA]</scope>
    <source>
        <strain evidence="1">TK-2024</strain>
        <tissue evidence="1">Old leaves</tissue>
    </source>
</reference>
<dbReference type="PANTHER" id="PTHR31972:SF48">
    <property type="entry name" value="OS04G0407500 PROTEIN"/>
    <property type="match status" value="1"/>
</dbReference>
<organism evidence="1 2">
    <name type="scientific">Hibiscus sabdariffa</name>
    <name type="common">roselle</name>
    <dbReference type="NCBI Taxonomy" id="183260"/>
    <lineage>
        <taxon>Eukaryota</taxon>
        <taxon>Viridiplantae</taxon>
        <taxon>Streptophyta</taxon>
        <taxon>Embryophyta</taxon>
        <taxon>Tracheophyta</taxon>
        <taxon>Spermatophyta</taxon>
        <taxon>Magnoliopsida</taxon>
        <taxon>eudicotyledons</taxon>
        <taxon>Gunneridae</taxon>
        <taxon>Pentapetalae</taxon>
        <taxon>rosids</taxon>
        <taxon>malvids</taxon>
        <taxon>Malvales</taxon>
        <taxon>Malvaceae</taxon>
        <taxon>Malvoideae</taxon>
        <taxon>Hibiscus</taxon>
    </lineage>
</organism>
<name>A0ABR2E0Y8_9ROSI</name>
<dbReference type="PANTHER" id="PTHR31972">
    <property type="entry name" value="EXPRESSED PROTEIN"/>
    <property type="match status" value="1"/>
</dbReference>
<dbReference type="Proteomes" id="UP001472677">
    <property type="component" value="Unassembled WGS sequence"/>
</dbReference>
<dbReference type="Pfam" id="PF05910">
    <property type="entry name" value="DUF868"/>
    <property type="match status" value="1"/>
</dbReference>
<sequence length="352" mass="39814">MRDIISCFSENAVNVSQSPRPSYSTKACISPAPSPVPSVQNAVAAVYKLVLSTQKHFFIKLTWCKNQTGQSLSINFNDDPSPCFKLNTNLRFFRKMKGNKAVNLDHSKIEIFWDLSAAKYNAGPEPVNGFYVIVMVDSEIGLLLGDMAEEEISKFKTTIPVAKISLVSRQEHCSGNTLYSTKAQFNETGIPHNILIRCSGEHEGLKHPVLLVCIDDKTVIRVKRLQWNFRGNQTIFVDGLLVDLMWDVHDWLFNPAAGSAIFMFRTRSELDSRLWLEEKLVHRDEDRVEFSLLIYAWTPTCTPSPKPSTLFNSNHGPLGSSLDIQKLRKTYEIPKDLRLGFFPLYTNSNVGH</sequence>